<sequence>MAVAWAAFCTHAAAGAQVIDVVATPCPDIGPLCFQFPSCRRIAWAAILKFDFEASVPQGVELHVAAGELQTMQTARQQHRVAKAAPNCVAVAL</sequence>
<dbReference type="Proteomes" id="UP000664859">
    <property type="component" value="Unassembled WGS sequence"/>
</dbReference>
<evidence type="ECO:0000313" key="3">
    <source>
        <dbReference type="Proteomes" id="UP000664859"/>
    </source>
</evidence>
<proteinExistence type="predicted"/>
<comment type="caution">
    <text evidence="2">The sequence shown here is derived from an EMBL/GenBank/DDBJ whole genome shotgun (WGS) entry which is preliminary data.</text>
</comment>
<keyword evidence="3" id="KW-1185">Reference proteome</keyword>
<keyword evidence="1" id="KW-0732">Signal</keyword>
<evidence type="ECO:0008006" key="4">
    <source>
        <dbReference type="Google" id="ProtNLM"/>
    </source>
</evidence>
<feature type="signal peptide" evidence="1">
    <location>
        <begin position="1"/>
        <end position="15"/>
    </location>
</feature>
<name>A0A835YHR2_9STRA</name>
<organism evidence="2 3">
    <name type="scientific">Tribonema minus</name>
    <dbReference type="NCBI Taxonomy" id="303371"/>
    <lineage>
        <taxon>Eukaryota</taxon>
        <taxon>Sar</taxon>
        <taxon>Stramenopiles</taxon>
        <taxon>Ochrophyta</taxon>
        <taxon>PX clade</taxon>
        <taxon>Xanthophyceae</taxon>
        <taxon>Tribonematales</taxon>
        <taxon>Tribonemataceae</taxon>
        <taxon>Tribonema</taxon>
    </lineage>
</organism>
<dbReference type="EMBL" id="JAFCMP010000547">
    <property type="protein sequence ID" value="KAG5175562.1"/>
    <property type="molecule type" value="Genomic_DNA"/>
</dbReference>
<accession>A0A835YHR2</accession>
<gene>
    <name evidence="2" type="ORF">JKP88DRAFT_96687</name>
</gene>
<protein>
    <recommendedName>
        <fullName evidence="4">Secreted protein</fullName>
    </recommendedName>
</protein>
<dbReference type="AlphaFoldDB" id="A0A835YHR2"/>
<feature type="chain" id="PRO_5032296398" description="Secreted protein" evidence="1">
    <location>
        <begin position="16"/>
        <end position="93"/>
    </location>
</feature>
<reference evidence="2" key="1">
    <citation type="submission" date="2021-02" db="EMBL/GenBank/DDBJ databases">
        <title>First Annotated Genome of the Yellow-green Alga Tribonema minus.</title>
        <authorList>
            <person name="Mahan K.M."/>
        </authorList>
    </citation>
    <scope>NUCLEOTIDE SEQUENCE</scope>
    <source>
        <strain evidence="2">UTEX B ZZ1240</strain>
    </source>
</reference>
<evidence type="ECO:0000256" key="1">
    <source>
        <dbReference type="SAM" id="SignalP"/>
    </source>
</evidence>
<evidence type="ECO:0000313" key="2">
    <source>
        <dbReference type="EMBL" id="KAG5175562.1"/>
    </source>
</evidence>